<evidence type="ECO:0000256" key="7">
    <source>
        <dbReference type="ARBA" id="ARBA00022967"/>
    </source>
</evidence>
<dbReference type="InterPro" id="IPR036412">
    <property type="entry name" value="HAD-like_sf"/>
</dbReference>
<dbReference type="Pfam" id="PF00702">
    <property type="entry name" value="Hydrolase"/>
    <property type="match status" value="1"/>
</dbReference>
<dbReference type="InterPro" id="IPR006121">
    <property type="entry name" value="HMA_dom"/>
</dbReference>
<dbReference type="GO" id="GO:0005507">
    <property type="term" value="F:copper ion binding"/>
    <property type="evidence" value="ECO:0007669"/>
    <property type="project" value="TreeGrafter"/>
</dbReference>
<dbReference type="InterPro" id="IPR023214">
    <property type="entry name" value="HAD_sf"/>
</dbReference>
<evidence type="ECO:0000256" key="3">
    <source>
        <dbReference type="ARBA" id="ARBA00022692"/>
    </source>
</evidence>
<dbReference type="SUPFAM" id="SSF81653">
    <property type="entry name" value="Calcium ATPase, transduction domain A"/>
    <property type="match status" value="1"/>
</dbReference>
<comment type="subcellular location">
    <subcellularLocation>
        <location evidence="1">Endomembrane system</location>
        <topology evidence="1">Multi-pass membrane protein</topology>
    </subcellularLocation>
</comment>
<dbReference type="Gene3D" id="2.70.150.10">
    <property type="entry name" value="Calcium-transporting ATPase, cytoplasmic transduction domain A"/>
    <property type="match status" value="1"/>
</dbReference>
<dbReference type="GeneID" id="35593088"/>
<protein>
    <submittedName>
        <fullName evidence="12">Heavy metal translocating P-type ATPase</fullName>
    </submittedName>
</protein>
<evidence type="ECO:0000256" key="2">
    <source>
        <dbReference type="ARBA" id="ARBA00006024"/>
    </source>
</evidence>
<dbReference type="EMBL" id="CP026309">
    <property type="protein sequence ID" value="AUV82497.1"/>
    <property type="molecule type" value="Genomic_DNA"/>
</dbReference>
<dbReference type="SUPFAM" id="SSF56784">
    <property type="entry name" value="HAD-like"/>
    <property type="match status" value="1"/>
</dbReference>
<dbReference type="Gene3D" id="3.40.1110.10">
    <property type="entry name" value="Calcium-transporting ATPase, cytoplasmic domain N"/>
    <property type="match status" value="1"/>
</dbReference>
<evidence type="ECO:0000256" key="1">
    <source>
        <dbReference type="ARBA" id="ARBA00004127"/>
    </source>
</evidence>
<dbReference type="GO" id="GO:0043682">
    <property type="term" value="F:P-type divalent copper transporter activity"/>
    <property type="evidence" value="ECO:0007669"/>
    <property type="project" value="TreeGrafter"/>
</dbReference>
<evidence type="ECO:0000313" key="13">
    <source>
        <dbReference type="Proteomes" id="UP000236584"/>
    </source>
</evidence>
<dbReference type="Pfam" id="PF00122">
    <property type="entry name" value="E1-E2_ATPase"/>
    <property type="match status" value="1"/>
</dbReference>
<evidence type="ECO:0000313" key="12">
    <source>
        <dbReference type="EMBL" id="AUV82497.1"/>
    </source>
</evidence>
<comment type="similarity">
    <text evidence="2">Belongs to the cation transport ATPase (P-type) (TC 3.A.3) family. Type IB subfamily.</text>
</comment>
<gene>
    <name evidence="12" type="ORF">C2R22_13315</name>
</gene>
<dbReference type="SFLD" id="SFLDG00002">
    <property type="entry name" value="C1.7:_P-type_atpase_like"/>
    <property type="match status" value="1"/>
</dbReference>
<feature type="transmembrane region" description="Helical" evidence="10">
    <location>
        <begin position="761"/>
        <end position="777"/>
    </location>
</feature>
<dbReference type="InterPro" id="IPR036163">
    <property type="entry name" value="HMA_dom_sf"/>
</dbReference>
<dbReference type="Gene3D" id="3.40.50.1000">
    <property type="entry name" value="HAD superfamily/HAD-like"/>
    <property type="match status" value="1"/>
</dbReference>
<feature type="transmembrane region" description="Helical" evidence="10">
    <location>
        <begin position="259"/>
        <end position="277"/>
    </location>
</feature>
<keyword evidence="13" id="KW-1185">Reference proteome</keyword>
<dbReference type="InterPro" id="IPR018303">
    <property type="entry name" value="ATPase_P-typ_P_site"/>
</dbReference>
<evidence type="ECO:0000256" key="4">
    <source>
        <dbReference type="ARBA" id="ARBA00022723"/>
    </source>
</evidence>
<dbReference type="NCBIfam" id="TIGR01525">
    <property type="entry name" value="ATPase-IB_hvy"/>
    <property type="match status" value="1"/>
</dbReference>
<dbReference type="GO" id="GO:0016887">
    <property type="term" value="F:ATP hydrolysis activity"/>
    <property type="evidence" value="ECO:0007669"/>
    <property type="project" value="InterPro"/>
</dbReference>
<dbReference type="SUPFAM" id="SSF55008">
    <property type="entry name" value="HMA, heavy metal-associated domain"/>
    <property type="match status" value="1"/>
</dbReference>
<evidence type="ECO:0000256" key="9">
    <source>
        <dbReference type="ARBA" id="ARBA00023136"/>
    </source>
</evidence>
<evidence type="ECO:0000256" key="10">
    <source>
        <dbReference type="SAM" id="Phobius"/>
    </source>
</evidence>
<dbReference type="GO" id="GO:0055070">
    <property type="term" value="P:copper ion homeostasis"/>
    <property type="evidence" value="ECO:0007669"/>
    <property type="project" value="TreeGrafter"/>
</dbReference>
<reference evidence="12 13" key="1">
    <citation type="submission" date="2018-01" db="EMBL/GenBank/DDBJ databases">
        <title>Complete genome sequence of Salinigranum rubrum GX10T, an extremely halophilic archaeon isolated from a marine solar saltern.</title>
        <authorList>
            <person name="Han S."/>
        </authorList>
    </citation>
    <scope>NUCLEOTIDE SEQUENCE [LARGE SCALE GENOMIC DNA]</scope>
    <source>
        <strain evidence="12 13">GX10</strain>
    </source>
</reference>
<dbReference type="Pfam" id="PF00403">
    <property type="entry name" value="HMA"/>
    <property type="match status" value="1"/>
</dbReference>
<evidence type="ECO:0000259" key="11">
    <source>
        <dbReference type="PROSITE" id="PS50846"/>
    </source>
</evidence>
<feature type="transmembrane region" description="Helical" evidence="10">
    <location>
        <begin position="437"/>
        <end position="464"/>
    </location>
</feature>
<proteinExistence type="inferred from homology"/>
<dbReference type="Proteomes" id="UP000236584">
    <property type="component" value="Chromosome"/>
</dbReference>
<feature type="transmembrane region" description="Helical" evidence="10">
    <location>
        <begin position="235"/>
        <end position="253"/>
    </location>
</feature>
<feature type="transmembrane region" description="Helical" evidence="10">
    <location>
        <begin position="156"/>
        <end position="175"/>
    </location>
</feature>
<sequence length="806" mass="84980">MTDTCTLCGLPITNHPVVDPEVTGEFCCRGCLEVSRTICDVEDVSTAEIRERTQSSPSEESATDHAVETAEAFLEVDGMHCTTCESFIALRGEACEGIRSVEASYTTDTARVRYDAETVDPTDLPTLLSGYGYTARIRHGTTTDRTTHDEETLQRLLLGGFLALLIMPWYVFFLYPSYVGLDTGVITVDMTTPVGLYLPMTVVGLLAGVVVFYTGWPILRGAYVSVRTGQPNMHLLLTVAIVSAFAYSTVALVNGSIHLYYDVSVAIVLVVTGGNYYERRLKRQATGLLSSLTSMRVTEATRRCEDGSTETVDVTELEPRDEVVVRPGERVPIDGMVVEGTAAVDEAVLTGESLPKTKRQGDDVVGGSVVSDSALVIAVDADAESTLDRITSLLWAVQSERPAVQRFADRLASVFVPLVLVVGVSITLWRLSTGDSASAALLAGLTVLVAACPCAMGLATPLAIASGLRDALQRGIVVTNSSLFETAPAVDTVVFDKTGTLTTGEMTVQSVTGDPEALEVAAAVERHSSHPVASAIIEYATVVIDGGARGNGQTSHVGSSKSAATVTEFERHPGDGVSARVDGERVVVGTPELVGRRAGSLSEDLQTAVGEARSTGHLPVVVGRGGQAVAVAVVGDRERDDWQAVFETFDDKRIVVLTGDDEAATTRFRDHPAVDQVFAEVPPDGKAATVRELRTTGTTAMIGDGTNDAPALGVADVGIAIAGTAHAADAADVVMVGGTLGDVPAVFDLASATRRRIRENVAWALCYNGIVLPLAAFGVLNPLLAALAMAASSVLVVTNSRRPLLR</sequence>
<keyword evidence="7" id="KW-1278">Translocase</keyword>
<dbReference type="PANTHER" id="PTHR43520">
    <property type="entry name" value="ATP7, ISOFORM B"/>
    <property type="match status" value="1"/>
</dbReference>
<dbReference type="SFLD" id="SFLDS00003">
    <property type="entry name" value="Haloacid_Dehalogenase"/>
    <property type="match status" value="1"/>
</dbReference>
<feature type="transmembrane region" description="Helical" evidence="10">
    <location>
        <begin position="195"/>
        <end position="214"/>
    </location>
</feature>
<evidence type="ECO:0000256" key="5">
    <source>
        <dbReference type="ARBA" id="ARBA00022741"/>
    </source>
</evidence>
<dbReference type="SUPFAM" id="SSF81665">
    <property type="entry name" value="Calcium ATPase, transmembrane domain M"/>
    <property type="match status" value="1"/>
</dbReference>
<dbReference type="CDD" id="cd00371">
    <property type="entry name" value="HMA"/>
    <property type="match status" value="1"/>
</dbReference>
<dbReference type="InterPro" id="IPR008250">
    <property type="entry name" value="ATPase_P-typ_transduc_dom_A_sf"/>
</dbReference>
<dbReference type="InterPro" id="IPR001757">
    <property type="entry name" value="P_typ_ATPase"/>
</dbReference>
<dbReference type="GO" id="GO:0005524">
    <property type="term" value="F:ATP binding"/>
    <property type="evidence" value="ECO:0007669"/>
    <property type="project" value="UniProtKB-KW"/>
</dbReference>
<dbReference type="SFLD" id="SFLDF00027">
    <property type="entry name" value="p-type_atpase"/>
    <property type="match status" value="1"/>
</dbReference>
<dbReference type="OrthoDB" id="8588at2157"/>
<keyword evidence="9 10" id="KW-0472">Membrane</keyword>
<dbReference type="InterPro" id="IPR059000">
    <property type="entry name" value="ATPase_P-type_domA"/>
</dbReference>
<keyword evidence="5" id="KW-0547">Nucleotide-binding</keyword>
<keyword evidence="6" id="KW-0067">ATP-binding</keyword>
<dbReference type="InterPro" id="IPR023298">
    <property type="entry name" value="ATPase_P-typ_TM_dom_sf"/>
</dbReference>
<dbReference type="PROSITE" id="PS00154">
    <property type="entry name" value="ATPASE_E1_E2"/>
    <property type="match status" value="1"/>
</dbReference>
<dbReference type="PANTHER" id="PTHR43520:SF8">
    <property type="entry name" value="P-TYPE CU(+) TRANSPORTER"/>
    <property type="match status" value="1"/>
</dbReference>
<dbReference type="InterPro" id="IPR044492">
    <property type="entry name" value="P_typ_ATPase_HD_dom"/>
</dbReference>
<dbReference type="PROSITE" id="PS50846">
    <property type="entry name" value="HMA_2"/>
    <property type="match status" value="1"/>
</dbReference>
<keyword evidence="4" id="KW-0479">Metal-binding</keyword>
<feature type="transmembrane region" description="Helical" evidence="10">
    <location>
        <begin position="411"/>
        <end position="431"/>
    </location>
</feature>
<keyword evidence="8 10" id="KW-1133">Transmembrane helix</keyword>
<evidence type="ECO:0000256" key="6">
    <source>
        <dbReference type="ARBA" id="ARBA00022840"/>
    </source>
</evidence>
<dbReference type="KEGG" id="srub:C2R22_13315"/>
<dbReference type="RefSeq" id="WP_103426186.1">
    <property type="nucleotide sequence ID" value="NZ_CP026309.1"/>
</dbReference>
<dbReference type="InterPro" id="IPR027256">
    <property type="entry name" value="P-typ_ATPase_IB"/>
</dbReference>
<dbReference type="PRINTS" id="PR00119">
    <property type="entry name" value="CATATPASE"/>
</dbReference>
<organism evidence="12 13">
    <name type="scientific">Salinigranum rubrum</name>
    <dbReference type="NCBI Taxonomy" id="755307"/>
    <lineage>
        <taxon>Archaea</taxon>
        <taxon>Methanobacteriati</taxon>
        <taxon>Methanobacteriota</taxon>
        <taxon>Stenosarchaea group</taxon>
        <taxon>Halobacteria</taxon>
        <taxon>Halobacteriales</taxon>
        <taxon>Haloferacaceae</taxon>
        <taxon>Salinigranum</taxon>
    </lineage>
</organism>
<keyword evidence="3 10" id="KW-0812">Transmembrane</keyword>
<dbReference type="Gene3D" id="3.30.70.100">
    <property type="match status" value="1"/>
</dbReference>
<dbReference type="InterPro" id="IPR023299">
    <property type="entry name" value="ATPase_P-typ_cyto_dom_N"/>
</dbReference>
<accession>A0A2I8VKN9</accession>
<dbReference type="NCBIfam" id="TIGR01494">
    <property type="entry name" value="ATPase_P-type"/>
    <property type="match status" value="2"/>
</dbReference>
<name>A0A2I8VKN9_9EURY</name>
<evidence type="ECO:0000256" key="8">
    <source>
        <dbReference type="ARBA" id="ARBA00022989"/>
    </source>
</evidence>
<feature type="domain" description="HMA" evidence="11">
    <location>
        <begin position="70"/>
        <end position="136"/>
    </location>
</feature>
<dbReference type="GO" id="GO:0012505">
    <property type="term" value="C:endomembrane system"/>
    <property type="evidence" value="ECO:0007669"/>
    <property type="project" value="UniProtKB-SubCell"/>
</dbReference>
<dbReference type="GO" id="GO:0016020">
    <property type="term" value="C:membrane"/>
    <property type="evidence" value="ECO:0007669"/>
    <property type="project" value="InterPro"/>
</dbReference>
<dbReference type="AlphaFoldDB" id="A0A2I8VKN9"/>